<proteinExistence type="predicted"/>
<dbReference type="Pfam" id="PF07727">
    <property type="entry name" value="RVT_2"/>
    <property type="match status" value="1"/>
</dbReference>
<feature type="region of interest" description="Disordered" evidence="1">
    <location>
        <begin position="1"/>
        <end position="89"/>
    </location>
</feature>
<dbReference type="Gene3D" id="3.30.70.270">
    <property type="match status" value="1"/>
</dbReference>
<name>A0A5N6M1V0_9ASTR</name>
<dbReference type="AlphaFoldDB" id="A0A5N6M1V0"/>
<sequence>MWVRVNTEGPSVAQEGQTSGAEGRDQETFSEEEFRTPTGQTIPAVDDDSTQESNNQDSFPNINEGFSQGSLQDDLESDPRVDHTPSRGLRSLSEVYERAPEVEANYGLLLVVDDEPSTFKEAVEHSLWRRAMKEELDSIERNRTWELVALPSGHKAIGLKWIFKLKRNSEGKVTKHKARLVAKGYVQEKGVDFDEVFAPVARIETIRVILALAAKEGWFVHHLDVKSAFLNGELTEEVYVQQPDGFAVKGKEGLVYRLRKALYGLRQAPRAWNARLDKALKEVGFSKCPHEPAVYTIHKKNSCFIIGVYVDDLIITGSDEKEIKGLKEKLKKIFDMSDLGMLSYYLGIEVDQRRKSIRLKQSGYAKKLLEASGMWECNPAKFPMEPKLSLSKEDETDVVDPTEYRRLIGSLRYLIHTRPDLSFFVGVVSRYMEAPRMSHLKAVKQILRYVKGTVNYGLEFEKGGNGRLVGYSDSSYGADVDDRKGTTGLVFYYSGSMVTWASQKQQTGLIGDLTNKEAGSVMLFVDNKSAIALMKNAVFHGRSKHIDTKFHFIRECVEKGKIQVEHVSGEDQKADTLTKALPRVKFIEMRALLGIKDLGVKVKEESVG</sequence>
<gene>
    <name evidence="3" type="ORF">E3N88_35581</name>
</gene>
<feature type="domain" description="Reverse transcriptase Ty1/copia-type" evidence="2">
    <location>
        <begin position="142"/>
        <end position="385"/>
    </location>
</feature>
<dbReference type="CDD" id="cd09272">
    <property type="entry name" value="RNase_HI_RT_Ty1"/>
    <property type="match status" value="1"/>
</dbReference>
<dbReference type="InterPro" id="IPR043502">
    <property type="entry name" value="DNA/RNA_pol_sf"/>
</dbReference>
<evidence type="ECO:0000259" key="2">
    <source>
        <dbReference type="Pfam" id="PF07727"/>
    </source>
</evidence>
<evidence type="ECO:0000256" key="1">
    <source>
        <dbReference type="SAM" id="MobiDB-lite"/>
    </source>
</evidence>
<comment type="caution">
    <text evidence="3">The sequence shown here is derived from an EMBL/GenBank/DDBJ whole genome shotgun (WGS) entry which is preliminary data.</text>
</comment>
<dbReference type="SUPFAM" id="SSF56672">
    <property type="entry name" value="DNA/RNA polymerases"/>
    <property type="match status" value="1"/>
</dbReference>
<dbReference type="Gene3D" id="3.10.10.10">
    <property type="entry name" value="HIV Type 1 Reverse Transcriptase, subunit A, domain 1"/>
    <property type="match status" value="1"/>
</dbReference>
<dbReference type="PANTHER" id="PTHR11439:SF515">
    <property type="entry name" value="GAG-POL POLYPROTEIN"/>
    <property type="match status" value="1"/>
</dbReference>
<organism evidence="3 4">
    <name type="scientific">Mikania micrantha</name>
    <name type="common">bitter vine</name>
    <dbReference type="NCBI Taxonomy" id="192012"/>
    <lineage>
        <taxon>Eukaryota</taxon>
        <taxon>Viridiplantae</taxon>
        <taxon>Streptophyta</taxon>
        <taxon>Embryophyta</taxon>
        <taxon>Tracheophyta</taxon>
        <taxon>Spermatophyta</taxon>
        <taxon>Magnoliopsida</taxon>
        <taxon>eudicotyledons</taxon>
        <taxon>Gunneridae</taxon>
        <taxon>Pentapetalae</taxon>
        <taxon>asterids</taxon>
        <taxon>campanulids</taxon>
        <taxon>Asterales</taxon>
        <taxon>Asteraceae</taxon>
        <taxon>Asteroideae</taxon>
        <taxon>Heliantheae alliance</taxon>
        <taxon>Eupatorieae</taxon>
        <taxon>Mikania</taxon>
    </lineage>
</organism>
<dbReference type="PANTHER" id="PTHR11439">
    <property type="entry name" value="GAG-POL-RELATED RETROTRANSPOSON"/>
    <property type="match status" value="1"/>
</dbReference>
<keyword evidence="4" id="KW-1185">Reference proteome</keyword>
<accession>A0A5N6M1V0</accession>
<evidence type="ECO:0000313" key="4">
    <source>
        <dbReference type="Proteomes" id="UP000326396"/>
    </source>
</evidence>
<evidence type="ECO:0000313" key="3">
    <source>
        <dbReference type="EMBL" id="KAD3067701.1"/>
    </source>
</evidence>
<feature type="compositionally biased region" description="Basic and acidic residues" evidence="1">
    <location>
        <begin position="22"/>
        <end position="35"/>
    </location>
</feature>
<dbReference type="Proteomes" id="UP000326396">
    <property type="component" value="Linkage Group LG7"/>
</dbReference>
<reference evidence="3 4" key="1">
    <citation type="submission" date="2019-05" db="EMBL/GenBank/DDBJ databases">
        <title>Mikania micrantha, genome provides insights into the molecular mechanism of rapid growth.</title>
        <authorList>
            <person name="Liu B."/>
        </authorList>
    </citation>
    <scope>NUCLEOTIDE SEQUENCE [LARGE SCALE GENOMIC DNA]</scope>
    <source>
        <strain evidence="3">NLD-2019</strain>
        <tissue evidence="3">Leaf</tissue>
    </source>
</reference>
<protein>
    <recommendedName>
        <fullName evidence="2">Reverse transcriptase Ty1/copia-type domain-containing protein</fullName>
    </recommendedName>
</protein>
<dbReference type="OrthoDB" id="1922643at2759"/>
<dbReference type="EMBL" id="SZYD01000017">
    <property type="protein sequence ID" value="KAD3067701.1"/>
    <property type="molecule type" value="Genomic_DNA"/>
</dbReference>
<feature type="compositionally biased region" description="Polar residues" evidence="1">
    <location>
        <begin position="51"/>
        <end position="71"/>
    </location>
</feature>
<dbReference type="InterPro" id="IPR043128">
    <property type="entry name" value="Rev_trsase/Diguanyl_cyclase"/>
</dbReference>
<dbReference type="InterPro" id="IPR013103">
    <property type="entry name" value="RVT_2"/>
</dbReference>